<evidence type="ECO:0000256" key="12">
    <source>
        <dbReference type="ARBA" id="ARBA00048366"/>
    </source>
</evidence>
<comment type="similarity">
    <text evidence="2">Belongs to the SUA5 family.</text>
</comment>
<dbReference type="InterPro" id="IPR017945">
    <property type="entry name" value="DHBP_synth_RibB-like_a/b_dom"/>
</dbReference>
<dbReference type="Gene3D" id="3.40.50.11030">
    <property type="entry name" value="Threonylcarbamoyl-AMP synthase, C-terminal domain"/>
    <property type="match status" value="1"/>
</dbReference>
<dbReference type="GO" id="GO:0005737">
    <property type="term" value="C:cytoplasm"/>
    <property type="evidence" value="ECO:0007669"/>
    <property type="project" value="UniProtKB-SubCell"/>
</dbReference>
<dbReference type="InterPro" id="IPR050156">
    <property type="entry name" value="TC-AMP_synthase_SUA5"/>
</dbReference>
<dbReference type="GeneID" id="28842366"/>
<dbReference type="AlphaFoldDB" id="A0A1B8GBA3"/>
<dbReference type="NCBIfam" id="TIGR00057">
    <property type="entry name" value="L-threonylcarbamoyladenylate synthase"/>
    <property type="match status" value="1"/>
</dbReference>
<dbReference type="GO" id="GO:0005524">
    <property type="term" value="F:ATP binding"/>
    <property type="evidence" value="ECO:0007669"/>
    <property type="project" value="UniProtKB-KW"/>
</dbReference>
<evidence type="ECO:0000256" key="1">
    <source>
        <dbReference type="ARBA" id="ARBA00004496"/>
    </source>
</evidence>
<sequence>MLNLWTHRNLLSNSSRIYFRSRTQIIYSLRHHCAMHSQATMDRPHQSESASGRSSLNPVQNQPSVKPDGCRETVVLKVGPHKFGEFLQTADVRSRLKTWTVDSDNSDTMRHMETAAKAIRDGNYPVAFPTETVYGLGANARDGRAVQGIYKAKGRPSDNPLIVHISDLDMYTEMAKGLIMSQETSLYVARYNELINKFWPGPLTLLFPKPPNYLAPEVTAGLDTVGLRMPDSALARTLIKLSGVPVAAPSANSSTKPSPTAAKHVFHDLNGKIQYILDGGPCNIGVESTVVDGLRDPPLILRPGGLSIDDIRECPGWENVQKGYKDESEIGGSAPRAPGMKYKHYSPNATVILCEDGFSPTPQSTPGMKFLDLGHIKKSGDEQQSEKDESATEAPPTNLNVGILRTKHWNKWLGWEGNLGGEGTRILEHYKNGTATINGQAELDYSTAKLFHCDGADSFCIKLVDVHLGRDTQTIASGLFAALREMDKRGVDVIFVEGIEEDGGGIAAAVMNRARKAASERWGQNEKGITKHIN</sequence>
<evidence type="ECO:0000256" key="4">
    <source>
        <dbReference type="ARBA" id="ARBA00015492"/>
    </source>
</evidence>
<keyword evidence="8" id="KW-0548">Nucleotidyltransferase</keyword>
<proteinExistence type="inferred from homology"/>
<name>A0A1B8GBA3_9PEZI</name>
<evidence type="ECO:0000256" key="2">
    <source>
        <dbReference type="ARBA" id="ARBA00007663"/>
    </source>
</evidence>
<dbReference type="PROSITE" id="PS51163">
    <property type="entry name" value="YRDC"/>
    <property type="match status" value="1"/>
</dbReference>
<evidence type="ECO:0000256" key="11">
    <source>
        <dbReference type="ARBA" id="ARBA00029774"/>
    </source>
</evidence>
<feature type="region of interest" description="Disordered" evidence="14">
    <location>
        <begin position="378"/>
        <end position="397"/>
    </location>
</feature>
<accession>A0A1B8GBA3</accession>
<organism evidence="16 17">
    <name type="scientific">Pseudogymnoascus verrucosus</name>
    <dbReference type="NCBI Taxonomy" id="342668"/>
    <lineage>
        <taxon>Eukaryota</taxon>
        <taxon>Fungi</taxon>
        <taxon>Dikarya</taxon>
        <taxon>Ascomycota</taxon>
        <taxon>Pezizomycotina</taxon>
        <taxon>Leotiomycetes</taxon>
        <taxon>Thelebolales</taxon>
        <taxon>Thelebolaceae</taxon>
        <taxon>Pseudogymnoascus</taxon>
    </lineage>
</organism>
<evidence type="ECO:0000256" key="5">
    <source>
        <dbReference type="ARBA" id="ARBA00022490"/>
    </source>
</evidence>
<evidence type="ECO:0000256" key="10">
    <source>
        <dbReference type="ARBA" id="ARBA00022840"/>
    </source>
</evidence>
<dbReference type="InterPro" id="IPR005145">
    <property type="entry name" value="Sua5_C"/>
</dbReference>
<keyword evidence="7" id="KW-0819">tRNA processing</keyword>
<dbReference type="EC" id="2.7.7.87" evidence="3"/>
<keyword evidence="10" id="KW-0067">ATP-binding</keyword>
<keyword evidence="17" id="KW-1185">Reference proteome</keyword>
<dbReference type="GO" id="GO:0061710">
    <property type="term" value="F:L-threonylcarbamoyladenylate synthase"/>
    <property type="evidence" value="ECO:0007669"/>
    <property type="project" value="UniProtKB-EC"/>
</dbReference>
<feature type="region of interest" description="Disordered" evidence="14">
    <location>
        <begin position="37"/>
        <end position="67"/>
    </location>
</feature>
<dbReference type="Gene3D" id="3.90.870.10">
    <property type="entry name" value="DHBP synthase"/>
    <property type="match status" value="1"/>
</dbReference>
<keyword evidence="6" id="KW-0808">Transferase</keyword>
<reference evidence="16 17" key="1">
    <citation type="submission" date="2016-03" db="EMBL/GenBank/DDBJ databases">
        <title>Comparative genomics of Pseudogymnoascus destructans, the fungus causing white-nose syndrome of bats.</title>
        <authorList>
            <person name="Palmer J.M."/>
            <person name="Drees K.P."/>
            <person name="Foster J.T."/>
            <person name="Lindner D.L."/>
        </authorList>
    </citation>
    <scope>NUCLEOTIDE SEQUENCE [LARGE SCALE GENOMIC DNA]</scope>
    <source>
        <strain evidence="16 17">UAMH 10579</strain>
    </source>
</reference>
<dbReference type="GO" id="GO:0006450">
    <property type="term" value="P:regulation of translational fidelity"/>
    <property type="evidence" value="ECO:0007669"/>
    <property type="project" value="TreeGrafter"/>
</dbReference>
<dbReference type="GO" id="GO:0000049">
    <property type="term" value="F:tRNA binding"/>
    <property type="evidence" value="ECO:0007669"/>
    <property type="project" value="TreeGrafter"/>
</dbReference>
<dbReference type="PANTHER" id="PTHR17490">
    <property type="entry name" value="SUA5"/>
    <property type="match status" value="1"/>
</dbReference>
<evidence type="ECO:0000256" key="8">
    <source>
        <dbReference type="ARBA" id="ARBA00022695"/>
    </source>
</evidence>
<evidence type="ECO:0000256" key="6">
    <source>
        <dbReference type="ARBA" id="ARBA00022679"/>
    </source>
</evidence>
<comment type="function">
    <text evidence="13">Required for the formation of a threonylcarbamoyl group on adenosine at position 37 (t(6)A37) in tRNAs that read codons beginning with adenine. Likely catalyzes the conversion of L-threonine, HCO(3)(-)/CO(2) and ATP to give threonylcarbamoyl-AMP (TC-AMP) as the acyladenylate intermediate, with the release of diphosphate. Required for normal translation, by ensuring translation fidelity at the level of codon recognition, appropriate translation initiation selection and maintenance of reading frame. Also involved in telomere replication. Binds to single-stranded telomeric (ssTG) DNA and positively regulates telomere length.</text>
</comment>
<keyword evidence="5" id="KW-0963">Cytoplasm</keyword>
<evidence type="ECO:0000313" key="16">
    <source>
        <dbReference type="EMBL" id="OBT93100.2"/>
    </source>
</evidence>
<dbReference type="InterPro" id="IPR038385">
    <property type="entry name" value="Sua5/YwlC_C"/>
</dbReference>
<evidence type="ECO:0000256" key="13">
    <source>
        <dbReference type="ARBA" id="ARBA00056339"/>
    </source>
</evidence>
<feature type="domain" description="YrdC-like" evidence="15">
    <location>
        <begin position="109"/>
        <end position="306"/>
    </location>
</feature>
<dbReference type="GO" id="GO:0003725">
    <property type="term" value="F:double-stranded RNA binding"/>
    <property type="evidence" value="ECO:0007669"/>
    <property type="project" value="InterPro"/>
</dbReference>
<dbReference type="Pfam" id="PF01300">
    <property type="entry name" value="Sua5_yciO_yrdC"/>
    <property type="match status" value="1"/>
</dbReference>
<feature type="compositionally biased region" description="Polar residues" evidence="14">
    <location>
        <begin position="47"/>
        <end position="64"/>
    </location>
</feature>
<evidence type="ECO:0000259" key="15">
    <source>
        <dbReference type="PROSITE" id="PS51163"/>
    </source>
</evidence>
<evidence type="ECO:0000256" key="3">
    <source>
        <dbReference type="ARBA" id="ARBA00012584"/>
    </source>
</evidence>
<feature type="compositionally biased region" description="Basic and acidic residues" evidence="14">
    <location>
        <begin position="378"/>
        <end position="390"/>
    </location>
</feature>
<gene>
    <name evidence="16" type="ORF">VE01_08980</name>
</gene>
<comment type="catalytic activity">
    <reaction evidence="12">
        <text>L-threonine + hydrogencarbonate + ATP = L-threonylcarbamoyladenylate + diphosphate + H2O</text>
        <dbReference type="Rhea" id="RHEA:36407"/>
        <dbReference type="ChEBI" id="CHEBI:15377"/>
        <dbReference type="ChEBI" id="CHEBI:17544"/>
        <dbReference type="ChEBI" id="CHEBI:30616"/>
        <dbReference type="ChEBI" id="CHEBI:33019"/>
        <dbReference type="ChEBI" id="CHEBI:57926"/>
        <dbReference type="ChEBI" id="CHEBI:73682"/>
        <dbReference type="EC" id="2.7.7.87"/>
    </reaction>
</comment>
<comment type="subcellular location">
    <subcellularLocation>
        <location evidence="1">Cytoplasm</location>
    </subcellularLocation>
</comment>
<reference evidence="17" key="2">
    <citation type="journal article" date="2018" name="Nat. Commun.">
        <title>Extreme sensitivity to ultraviolet light in the fungal pathogen causing white-nose syndrome of bats.</title>
        <authorList>
            <person name="Palmer J.M."/>
            <person name="Drees K.P."/>
            <person name="Foster J.T."/>
            <person name="Lindner D.L."/>
        </authorList>
    </citation>
    <scope>NUCLEOTIDE SEQUENCE [LARGE SCALE GENOMIC DNA]</scope>
    <source>
        <strain evidence="17">UAMH 10579</strain>
    </source>
</reference>
<dbReference type="Proteomes" id="UP000091956">
    <property type="component" value="Unassembled WGS sequence"/>
</dbReference>
<dbReference type="PANTHER" id="PTHR17490:SF16">
    <property type="entry name" value="THREONYLCARBAMOYL-AMP SYNTHASE"/>
    <property type="match status" value="1"/>
</dbReference>
<dbReference type="RefSeq" id="XP_018126833.2">
    <property type="nucleotide sequence ID" value="XM_018278397.2"/>
</dbReference>
<dbReference type="EMBL" id="KV460258">
    <property type="protein sequence ID" value="OBT93100.2"/>
    <property type="molecule type" value="Genomic_DNA"/>
</dbReference>
<dbReference type="InterPro" id="IPR006070">
    <property type="entry name" value="Sua5-like_dom"/>
</dbReference>
<protein>
    <recommendedName>
        <fullName evidence="4">Threonylcarbamoyl-AMP synthase</fullName>
        <ecNumber evidence="3">2.7.7.87</ecNumber>
    </recommendedName>
    <alternativeName>
        <fullName evidence="11">L-threonylcarbamoyladenylate synthase</fullName>
    </alternativeName>
</protein>
<dbReference type="Pfam" id="PF03481">
    <property type="entry name" value="Sua5_C"/>
    <property type="match status" value="1"/>
</dbReference>
<dbReference type="FunFam" id="3.90.870.10:FF:000008">
    <property type="entry name" value="Threonylcarbamoyl-AMP synthase"/>
    <property type="match status" value="1"/>
</dbReference>
<dbReference type="SUPFAM" id="SSF55821">
    <property type="entry name" value="YrdC/RibB"/>
    <property type="match status" value="1"/>
</dbReference>
<evidence type="ECO:0000256" key="14">
    <source>
        <dbReference type="SAM" id="MobiDB-lite"/>
    </source>
</evidence>
<evidence type="ECO:0000256" key="7">
    <source>
        <dbReference type="ARBA" id="ARBA00022694"/>
    </source>
</evidence>
<dbReference type="GO" id="GO:0002949">
    <property type="term" value="P:tRNA threonylcarbamoyladenosine modification"/>
    <property type="evidence" value="ECO:0007669"/>
    <property type="project" value="UniProtKB-ARBA"/>
</dbReference>
<evidence type="ECO:0000313" key="17">
    <source>
        <dbReference type="Proteomes" id="UP000091956"/>
    </source>
</evidence>
<keyword evidence="9" id="KW-0547">Nucleotide-binding</keyword>
<dbReference type="STRING" id="342668.A0A1B8GBA3"/>
<evidence type="ECO:0000256" key="9">
    <source>
        <dbReference type="ARBA" id="ARBA00022741"/>
    </source>
</evidence>